<proteinExistence type="predicted"/>
<protein>
    <recommendedName>
        <fullName evidence="1">HNH domain-containing protein</fullName>
    </recommendedName>
</protein>
<dbReference type="CDD" id="cd00085">
    <property type="entry name" value="HNHc"/>
    <property type="match status" value="1"/>
</dbReference>
<dbReference type="AlphaFoldDB" id="A0A0V8J931"/>
<reference evidence="2 3" key="1">
    <citation type="journal article" date="2014" name="Antonie Van Leeuwenhoek">
        <title>Fictibacillus enclensis sp. nov., isolated from marine sediment.</title>
        <authorList>
            <person name="Dastager S.G."/>
            <person name="Mawlankar R."/>
            <person name="Srinivasan K."/>
            <person name="Tang S.K."/>
            <person name="Lee J.C."/>
            <person name="Ramana V.V."/>
            <person name="Shouche Y.S."/>
        </authorList>
    </citation>
    <scope>NUCLEOTIDE SEQUENCE [LARGE SCALE GENOMIC DNA]</scope>
    <source>
        <strain evidence="2 3">NIO-1003</strain>
    </source>
</reference>
<dbReference type="RefSeq" id="WP_061972256.1">
    <property type="nucleotide sequence ID" value="NZ_FMAV01000002.1"/>
</dbReference>
<dbReference type="Gene3D" id="1.10.30.50">
    <property type="match status" value="1"/>
</dbReference>
<dbReference type="Proteomes" id="UP000054099">
    <property type="component" value="Unassembled WGS sequence"/>
</dbReference>
<evidence type="ECO:0000313" key="2">
    <source>
        <dbReference type="EMBL" id="KSU83418.1"/>
    </source>
</evidence>
<accession>A0A0V8J931</accession>
<evidence type="ECO:0000259" key="1">
    <source>
        <dbReference type="Pfam" id="PF01844"/>
    </source>
</evidence>
<keyword evidence="3" id="KW-1185">Reference proteome</keyword>
<dbReference type="Pfam" id="PF01844">
    <property type="entry name" value="HNH"/>
    <property type="match status" value="1"/>
</dbReference>
<dbReference type="GO" id="GO:0008270">
    <property type="term" value="F:zinc ion binding"/>
    <property type="evidence" value="ECO:0007669"/>
    <property type="project" value="InterPro"/>
</dbReference>
<evidence type="ECO:0000313" key="3">
    <source>
        <dbReference type="Proteomes" id="UP000054099"/>
    </source>
</evidence>
<dbReference type="InterPro" id="IPR002711">
    <property type="entry name" value="HNH"/>
</dbReference>
<name>A0A0V8J931_9BACL</name>
<feature type="domain" description="HNH" evidence="1">
    <location>
        <begin position="82"/>
        <end position="128"/>
    </location>
</feature>
<dbReference type="GO" id="GO:0004519">
    <property type="term" value="F:endonuclease activity"/>
    <property type="evidence" value="ECO:0007669"/>
    <property type="project" value="InterPro"/>
</dbReference>
<sequence>MKNEKKCTKCEQLKSKKEFHKDKASKDGRMNICADCRAISRKENDFQFKQRYYHIRNKMKTLGCTDTLTFAEYSEVAKATTCTYCGRAREEGEIFHIEHVMSPSLGYPNSRANIVPSCEACNRSKYNQPVLTFYERSDTFTPELFQSFLEDFAARNGHSPDEMLGMLCTHQAGEKMIKERKQARKASRKVGA</sequence>
<dbReference type="GO" id="GO:0003676">
    <property type="term" value="F:nucleic acid binding"/>
    <property type="evidence" value="ECO:0007669"/>
    <property type="project" value="InterPro"/>
</dbReference>
<dbReference type="EMBL" id="LNQN01000002">
    <property type="protein sequence ID" value="KSU83418.1"/>
    <property type="molecule type" value="Genomic_DNA"/>
</dbReference>
<organism evidence="2 3">
    <name type="scientific">Fictibacillus enclensis</name>
    <dbReference type="NCBI Taxonomy" id="1017270"/>
    <lineage>
        <taxon>Bacteria</taxon>
        <taxon>Bacillati</taxon>
        <taxon>Bacillota</taxon>
        <taxon>Bacilli</taxon>
        <taxon>Bacillales</taxon>
        <taxon>Fictibacillaceae</taxon>
        <taxon>Fictibacillus</taxon>
    </lineage>
</organism>
<gene>
    <name evidence="2" type="ORF">AS030_12700</name>
</gene>
<comment type="caution">
    <text evidence="2">The sequence shown here is derived from an EMBL/GenBank/DDBJ whole genome shotgun (WGS) entry which is preliminary data.</text>
</comment>
<dbReference type="InterPro" id="IPR003615">
    <property type="entry name" value="HNH_nuc"/>
</dbReference>